<sequence>MPKMLSYTPIDEIPKIHEELRQAFRSRRSRDIAFRKQQLLQLCYLIEDNQDRLKEAFKADLGRPAEEAEMLEINGTLLELKDAYDNVEKWAAPERAAFNMLWFAMSPTTRKEPKGVVLLISPFNYPVYLLLCPLAGAIAAGNAVLMKPSELSSATAALLTELMPKYLDPELSEAKQEPDHELHQLCLSPDYVLVPEWFQDTFVNALKEAYYELHPVDPKESGLVCRMVNERHAVRVKRLIDETKGTIVFGGEVDLTTKYAAPTLIKDVRGDDSLMSEELFCPFLPVVPVKDVDEAIAFINANDHPLNIYVFTNDSAFKEKVFDNTQSGTVAANDVILHVMATGVPFGGVGPSGSGYTTGKYVFDTFTHQRCELDNPNWMDPLLMAARYTPYKPGPLAILNMLLHPSLPPCNGGRGLFKNLSLGLILSLVGAVSAYLVSLRMSGRGLSS</sequence>
<evidence type="ECO:0000256" key="2">
    <source>
        <dbReference type="ARBA" id="ARBA00023002"/>
    </source>
</evidence>
<keyword evidence="4" id="KW-0812">Transmembrane</keyword>
<evidence type="ECO:0000256" key="4">
    <source>
        <dbReference type="SAM" id="Phobius"/>
    </source>
</evidence>
<evidence type="ECO:0000259" key="5">
    <source>
        <dbReference type="Pfam" id="PF00171"/>
    </source>
</evidence>
<protein>
    <recommendedName>
        <fullName evidence="3">Aldehyde dehydrogenase</fullName>
    </recommendedName>
</protein>
<dbReference type="InterPro" id="IPR012394">
    <property type="entry name" value="Aldehyde_DH_NAD(P)"/>
</dbReference>
<proteinExistence type="inferred from homology"/>
<dbReference type="SUPFAM" id="SSF53720">
    <property type="entry name" value="ALDH-like"/>
    <property type="match status" value="1"/>
</dbReference>
<dbReference type="PANTHER" id="PTHR43570">
    <property type="entry name" value="ALDEHYDE DEHYDROGENASE"/>
    <property type="match status" value="1"/>
</dbReference>
<dbReference type="InterPro" id="IPR016162">
    <property type="entry name" value="Ald_DH_N"/>
</dbReference>
<evidence type="ECO:0000313" key="7">
    <source>
        <dbReference type="Proteomes" id="UP000218811"/>
    </source>
</evidence>
<keyword evidence="4" id="KW-1133">Transmembrane helix</keyword>
<dbReference type="InterPro" id="IPR016161">
    <property type="entry name" value="Ald_DH/histidinol_DH"/>
</dbReference>
<accession>A0A2H3JE98</accession>
<feature type="domain" description="Aldehyde dehydrogenase" evidence="5">
    <location>
        <begin position="13"/>
        <end position="165"/>
    </location>
</feature>
<gene>
    <name evidence="6" type="ORF">WOLCODRAFT_16589</name>
</gene>
<evidence type="ECO:0000256" key="1">
    <source>
        <dbReference type="ARBA" id="ARBA00009986"/>
    </source>
</evidence>
<keyword evidence="2 3" id="KW-0560">Oxidoreductase</keyword>
<evidence type="ECO:0000313" key="6">
    <source>
        <dbReference type="EMBL" id="PCH40560.1"/>
    </source>
</evidence>
<dbReference type="STRING" id="742152.A0A2H3JE98"/>
<feature type="domain" description="Aldehyde dehydrogenase" evidence="5">
    <location>
        <begin position="184"/>
        <end position="369"/>
    </location>
</feature>
<keyword evidence="4" id="KW-0472">Membrane</keyword>
<feature type="transmembrane region" description="Helical" evidence="4">
    <location>
        <begin position="420"/>
        <end position="439"/>
    </location>
</feature>
<dbReference type="AlphaFoldDB" id="A0A2H3JE98"/>
<dbReference type="Gene3D" id="3.40.309.10">
    <property type="entry name" value="Aldehyde Dehydrogenase, Chain A, domain 2"/>
    <property type="match status" value="1"/>
</dbReference>
<dbReference type="Gene3D" id="3.40.605.10">
    <property type="entry name" value="Aldehyde Dehydrogenase, Chain A, domain 1"/>
    <property type="match status" value="2"/>
</dbReference>
<keyword evidence="7" id="KW-1185">Reference proteome</keyword>
<dbReference type="GO" id="GO:0006081">
    <property type="term" value="P:aldehyde metabolic process"/>
    <property type="evidence" value="ECO:0007669"/>
    <property type="project" value="InterPro"/>
</dbReference>
<organism evidence="6 7">
    <name type="scientific">Wolfiporia cocos (strain MD-104)</name>
    <name type="common">Brown rot fungus</name>
    <dbReference type="NCBI Taxonomy" id="742152"/>
    <lineage>
        <taxon>Eukaryota</taxon>
        <taxon>Fungi</taxon>
        <taxon>Dikarya</taxon>
        <taxon>Basidiomycota</taxon>
        <taxon>Agaricomycotina</taxon>
        <taxon>Agaricomycetes</taxon>
        <taxon>Polyporales</taxon>
        <taxon>Phaeolaceae</taxon>
        <taxon>Wolfiporia</taxon>
    </lineage>
</organism>
<dbReference type="PIRSF" id="PIRSF036492">
    <property type="entry name" value="ALDH"/>
    <property type="match status" value="1"/>
</dbReference>
<dbReference type="Pfam" id="PF00171">
    <property type="entry name" value="Aldedh"/>
    <property type="match status" value="2"/>
</dbReference>
<name>A0A2H3JE98_WOLCO</name>
<reference evidence="6 7" key="1">
    <citation type="journal article" date="2012" name="Science">
        <title>The Paleozoic origin of enzymatic lignin decomposition reconstructed from 31 fungal genomes.</title>
        <authorList>
            <person name="Floudas D."/>
            <person name="Binder M."/>
            <person name="Riley R."/>
            <person name="Barry K."/>
            <person name="Blanchette R.A."/>
            <person name="Henrissat B."/>
            <person name="Martinez A.T."/>
            <person name="Otillar R."/>
            <person name="Spatafora J.W."/>
            <person name="Yadav J.S."/>
            <person name="Aerts A."/>
            <person name="Benoit I."/>
            <person name="Boyd A."/>
            <person name="Carlson A."/>
            <person name="Copeland A."/>
            <person name="Coutinho P.M."/>
            <person name="de Vries R.P."/>
            <person name="Ferreira P."/>
            <person name="Findley K."/>
            <person name="Foster B."/>
            <person name="Gaskell J."/>
            <person name="Glotzer D."/>
            <person name="Gorecki P."/>
            <person name="Heitman J."/>
            <person name="Hesse C."/>
            <person name="Hori C."/>
            <person name="Igarashi K."/>
            <person name="Jurgens J.A."/>
            <person name="Kallen N."/>
            <person name="Kersten P."/>
            <person name="Kohler A."/>
            <person name="Kuees U."/>
            <person name="Kumar T.K.A."/>
            <person name="Kuo A."/>
            <person name="LaButti K."/>
            <person name="Larrondo L.F."/>
            <person name="Lindquist E."/>
            <person name="Ling A."/>
            <person name="Lombard V."/>
            <person name="Lucas S."/>
            <person name="Lundell T."/>
            <person name="Martin R."/>
            <person name="McLaughlin D.J."/>
            <person name="Morgenstern I."/>
            <person name="Morin E."/>
            <person name="Murat C."/>
            <person name="Nagy L.G."/>
            <person name="Nolan M."/>
            <person name="Ohm R.A."/>
            <person name="Patyshakuliyeva A."/>
            <person name="Rokas A."/>
            <person name="Ruiz-Duenas F.J."/>
            <person name="Sabat G."/>
            <person name="Salamov A."/>
            <person name="Samejima M."/>
            <person name="Schmutz J."/>
            <person name="Slot J.C."/>
            <person name="St John F."/>
            <person name="Stenlid J."/>
            <person name="Sun H."/>
            <person name="Sun S."/>
            <person name="Syed K."/>
            <person name="Tsang A."/>
            <person name="Wiebenga A."/>
            <person name="Young D."/>
            <person name="Pisabarro A."/>
            <person name="Eastwood D.C."/>
            <person name="Martin F."/>
            <person name="Cullen D."/>
            <person name="Grigoriev I.V."/>
            <person name="Hibbett D.S."/>
        </authorList>
    </citation>
    <scope>NUCLEOTIDE SEQUENCE [LARGE SCALE GENOMIC DNA]</scope>
    <source>
        <strain evidence="6 7">MD-104</strain>
    </source>
</reference>
<dbReference type="InterPro" id="IPR016163">
    <property type="entry name" value="Ald_DH_C"/>
</dbReference>
<dbReference type="Proteomes" id="UP000218811">
    <property type="component" value="Unassembled WGS sequence"/>
</dbReference>
<evidence type="ECO:0000256" key="3">
    <source>
        <dbReference type="PIRNR" id="PIRNR036492"/>
    </source>
</evidence>
<dbReference type="EMBL" id="KB468053">
    <property type="protein sequence ID" value="PCH40560.1"/>
    <property type="molecule type" value="Genomic_DNA"/>
</dbReference>
<dbReference type="InterPro" id="IPR015590">
    <property type="entry name" value="Aldehyde_DH_dom"/>
</dbReference>
<dbReference type="PANTHER" id="PTHR43570:SF16">
    <property type="entry name" value="ALDEHYDE DEHYDROGENASE TYPE III, ISOFORM Q"/>
    <property type="match status" value="1"/>
</dbReference>
<dbReference type="GO" id="GO:0005737">
    <property type="term" value="C:cytoplasm"/>
    <property type="evidence" value="ECO:0007669"/>
    <property type="project" value="TreeGrafter"/>
</dbReference>
<dbReference type="OrthoDB" id="440325at2759"/>
<dbReference type="GO" id="GO:0004029">
    <property type="term" value="F:aldehyde dehydrogenase (NAD+) activity"/>
    <property type="evidence" value="ECO:0007669"/>
    <property type="project" value="TreeGrafter"/>
</dbReference>
<dbReference type="OMA" id="EIDWCKQ"/>
<comment type="similarity">
    <text evidence="1 3">Belongs to the aldehyde dehydrogenase family.</text>
</comment>